<evidence type="ECO:0000313" key="3">
    <source>
        <dbReference type="Proteomes" id="UP000683360"/>
    </source>
</evidence>
<gene>
    <name evidence="2" type="ORF">MEDL_51326</name>
</gene>
<dbReference type="Proteomes" id="UP000683360">
    <property type="component" value="Unassembled WGS sequence"/>
</dbReference>
<protein>
    <submittedName>
        <fullName evidence="2">Uncharacterized protein</fullName>
    </submittedName>
</protein>
<accession>A0A8S3U9U5</accession>
<sequence>MGHPEDEDEDRNHFTKASIRKKTCLKFVSDGIIGGLENAFYKLGKTVATYPILTIIICIAVCGLFGIGMKDFNQTTEDAELWVPATSRIQSERKWVLDNFPPITRYASLILVENNVLSERSFKAMYDLYQQALNIEVNGKKFEDMCYRYVHTCISYSKQEGSKICHSFNFSQSLQPDEDLFFH</sequence>
<evidence type="ECO:0000313" key="2">
    <source>
        <dbReference type="EMBL" id="CAG2238978.1"/>
    </source>
</evidence>
<dbReference type="PANTHER" id="PTHR45727">
    <property type="entry name" value="NPC INTRACELLULAR CHOLESTEROL TRANSPORTER 1"/>
    <property type="match status" value="1"/>
</dbReference>
<keyword evidence="1" id="KW-0812">Transmembrane</keyword>
<dbReference type="GO" id="GO:0015918">
    <property type="term" value="P:sterol transport"/>
    <property type="evidence" value="ECO:0007669"/>
    <property type="project" value="TreeGrafter"/>
</dbReference>
<proteinExistence type="predicted"/>
<dbReference type="GO" id="GO:0032934">
    <property type="term" value="F:sterol binding"/>
    <property type="evidence" value="ECO:0007669"/>
    <property type="project" value="TreeGrafter"/>
</dbReference>
<name>A0A8S3U9U5_MYTED</name>
<feature type="transmembrane region" description="Helical" evidence="1">
    <location>
        <begin position="48"/>
        <end position="67"/>
    </location>
</feature>
<keyword evidence="3" id="KW-1185">Reference proteome</keyword>
<keyword evidence="1" id="KW-1133">Transmembrane helix</keyword>
<dbReference type="PANTHER" id="PTHR45727:SF2">
    <property type="entry name" value="NPC INTRACELLULAR CHOLESTEROL TRANSPORTER 1"/>
    <property type="match status" value="1"/>
</dbReference>
<organism evidence="2 3">
    <name type="scientific">Mytilus edulis</name>
    <name type="common">Blue mussel</name>
    <dbReference type="NCBI Taxonomy" id="6550"/>
    <lineage>
        <taxon>Eukaryota</taxon>
        <taxon>Metazoa</taxon>
        <taxon>Spiralia</taxon>
        <taxon>Lophotrochozoa</taxon>
        <taxon>Mollusca</taxon>
        <taxon>Bivalvia</taxon>
        <taxon>Autobranchia</taxon>
        <taxon>Pteriomorphia</taxon>
        <taxon>Mytilida</taxon>
        <taxon>Mytiloidea</taxon>
        <taxon>Mytilidae</taxon>
        <taxon>Mytilinae</taxon>
        <taxon>Mytilus</taxon>
    </lineage>
</organism>
<keyword evidence="1" id="KW-0472">Membrane</keyword>
<dbReference type="OrthoDB" id="6510177at2759"/>
<comment type="caution">
    <text evidence="2">The sequence shown here is derived from an EMBL/GenBank/DDBJ whole genome shotgun (WGS) entry which is preliminary data.</text>
</comment>
<dbReference type="AlphaFoldDB" id="A0A8S3U9U5"/>
<dbReference type="EMBL" id="CAJPWZ010002499">
    <property type="protein sequence ID" value="CAG2238978.1"/>
    <property type="molecule type" value="Genomic_DNA"/>
</dbReference>
<evidence type="ECO:0000256" key="1">
    <source>
        <dbReference type="SAM" id="Phobius"/>
    </source>
</evidence>
<dbReference type="GO" id="GO:0016020">
    <property type="term" value="C:membrane"/>
    <property type="evidence" value="ECO:0007669"/>
    <property type="project" value="TreeGrafter"/>
</dbReference>
<reference evidence="2" key="1">
    <citation type="submission" date="2021-03" db="EMBL/GenBank/DDBJ databases">
        <authorList>
            <person name="Bekaert M."/>
        </authorList>
    </citation>
    <scope>NUCLEOTIDE SEQUENCE</scope>
</reference>